<dbReference type="EMBL" id="CAADFU010000103">
    <property type="protein sequence ID" value="VFK47699.1"/>
    <property type="molecule type" value="Genomic_DNA"/>
</dbReference>
<evidence type="ECO:0000313" key="1">
    <source>
        <dbReference type="EMBL" id="VFK42148.1"/>
    </source>
</evidence>
<evidence type="ECO:0000313" key="2">
    <source>
        <dbReference type="EMBL" id="VFK47699.1"/>
    </source>
</evidence>
<sequence>MALPLPRCFLGSDDGLGMGWEEARIAKFGVRWEYDENTIPQAGYSHANQIIPAAKACSMSLLPPLVGNTSPWA</sequence>
<name>A0A450YKW3_9GAMM</name>
<organism evidence="1">
    <name type="scientific">Candidatus Kentrum sp. SD</name>
    <dbReference type="NCBI Taxonomy" id="2126332"/>
    <lineage>
        <taxon>Bacteria</taxon>
        <taxon>Pseudomonadati</taxon>
        <taxon>Pseudomonadota</taxon>
        <taxon>Gammaproteobacteria</taxon>
        <taxon>Candidatus Kentrum</taxon>
    </lineage>
</organism>
<proteinExistence type="predicted"/>
<reference evidence="1" key="1">
    <citation type="submission" date="2019-02" db="EMBL/GenBank/DDBJ databases">
        <authorList>
            <person name="Gruber-Vodicka R. H."/>
            <person name="Seah K. B. B."/>
        </authorList>
    </citation>
    <scope>NUCLEOTIDE SEQUENCE</scope>
    <source>
        <strain evidence="2">BECK_S1320</strain>
        <strain evidence="1">BECK_S1321</strain>
    </source>
</reference>
<dbReference type="AlphaFoldDB" id="A0A450YKW3"/>
<gene>
    <name evidence="2" type="ORF">BECKSD772E_GA0070983_11039</name>
    <name evidence="1" type="ORF">BECKSD772F_GA0070984_11159</name>
</gene>
<dbReference type="EMBL" id="CAADFR010000115">
    <property type="protein sequence ID" value="VFK42148.1"/>
    <property type="molecule type" value="Genomic_DNA"/>
</dbReference>
<protein>
    <submittedName>
        <fullName evidence="1">Uncharacterized protein</fullName>
    </submittedName>
</protein>
<accession>A0A450YKW3</accession>